<dbReference type="GO" id="GO:0008233">
    <property type="term" value="F:peptidase activity"/>
    <property type="evidence" value="ECO:0007669"/>
    <property type="project" value="UniProtKB-KW"/>
</dbReference>
<keyword evidence="2" id="KW-1185">Reference proteome</keyword>
<gene>
    <name evidence="1" type="ORF">D4A39_14030</name>
</gene>
<comment type="caution">
    <text evidence="1">The sequence shown here is derived from an EMBL/GenBank/DDBJ whole genome shotgun (WGS) entry which is preliminary data.</text>
</comment>
<dbReference type="RefSeq" id="WP_119918436.1">
    <property type="nucleotide sequence ID" value="NZ_QYYA01000005.1"/>
</dbReference>
<evidence type="ECO:0000313" key="1">
    <source>
        <dbReference type="EMBL" id="RJG16375.1"/>
    </source>
</evidence>
<protein>
    <submittedName>
        <fullName evidence="1">Serine protease</fullName>
    </submittedName>
</protein>
<name>A0A418XUF7_9GAMM</name>
<dbReference type="PROSITE" id="PS51257">
    <property type="entry name" value="PROKAR_LIPOPROTEIN"/>
    <property type="match status" value="1"/>
</dbReference>
<dbReference type="AlphaFoldDB" id="A0A418XUF7"/>
<sequence>MKAGLVWLLVSVLAGCFSPPGGDRDRHGCLGSGGYQWCPRVAECVRSWELAEERGFEATPEAFQAWCTAETSDGAR</sequence>
<dbReference type="OrthoDB" id="8913515at2"/>
<reference evidence="1 2" key="1">
    <citation type="submission" date="2018-09" db="EMBL/GenBank/DDBJ databases">
        <title>Alcanivorax profundi sp. nov., isolated from 1000 m-depth seawater of the Mariana Trench.</title>
        <authorList>
            <person name="Liu J."/>
        </authorList>
    </citation>
    <scope>NUCLEOTIDE SEQUENCE [LARGE SCALE GENOMIC DNA]</scope>
    <source>
        <strain evidence="1 2">MTEO17</strain>
    </source>
</reference>
<keyword evidence="1" id="KW-0378">Hydrolase</keyword>
<keyword evidence="1" id="KW-0645">Protease</keyword>
<evidence type="ECO:0000313" key="2">
    <source>
        <dbReference type="Proteomes" id="UP000283734"/>
    </source>
</evidence>
<proteinExistence type="predicted"/>
<accession>A0A418XUF7</accession>
<dbReference type="GO" id="GO:0006508">
    <property type="term" value="P:proteolysis"/>
    <property type="evidence" value="ECO:0007669"/>
    <property type="project" value="UniProtKB-KW"/>
</dbReference>
<dbReference type="Proteomes" id="UP000283734">
    <property type="component" value="Unassembled WGS sequence"/>
</dbReference>
<organism evidence="1 2">
    <name type="scientific">Alcanivorax profundi</name>
    <dbReference type="NCBI Taxonomy" id="2338368"/>
    <lineage>
        <taxon>Bacteria</taxon>
        <taxon>Pseudomonadati</taxon>
        <taxon>Pseudomonadota</taxon>
        <taxon>Gammaproteobacteria</taxon>
        <taxon>Oceanospirillales</taxon>
        <taxon>Alcanivoracaceae</taxon>
        <taxon>Alcanivorax</taxon>
    </lineage>
</organism>
<dbReference type="EMBL" id="QYYA01000005">
    <property type="protein sequence ID" value="RJG16375.1"/>
    <property type="molecule type" value="Genomic_DNA"/>
</dbReference>